<dbReference type="EMBL" id="CZVU01000043">
    <property type="protein sequence ID" value="CUT01976.1"/>
    <property type="molecule type" value="Genomic_DNA"/>
</dbReference>
<proteinExistence type="predicted"/>
<evidence type="ECO:0000313" key="2">
    <source>
        <dbReference type="EMBL" id="CUT01976.1"/>
    </source>
</evidence>
<gene>
    <name evidence="2" type="ORF">JGI24_01036</name>
</gene>
<dbReference type="PROSITE" id="PS50910">
    <property type="entry name" value="HEPN"/>
    <property type="match status" value="1"/>
</dbReference>
<accession>A0A656D3E9</accession>
<organism evidence="2 3">
    <name type="scientific">Kryptobacter tengchongensis</name>
    <dbReference type="NCBI Taxonomy" id="1643429"/>
    <lineage>
        <taxon>Bacteria</taxon>
        <taxon>Pseudomonadati</taxon>
        <taxon>Candidatus Kryptoniota</taxon>
        <taxon>Candidatus Kryptobacter</taxon>
    </lineage>
</organism>
<reference evidence="2 3" key="1">
    <citation type="submission" date="2015-11" db="EMBL/GenBank/DDBJ databases">
        <authorList>
            <person name="Varghese N."/>
        </authorList>
    </citation>
    <scope>NUCLEOTIDE SEQUENCE [LARGE SCALE GENOMIC DNA]</scope>
    <source>
        <strain evidence="2 3">JGI-24</strain>
    </source>
</reference>
<sequence>MNRWKDWYDQAKRDIERARIDIDFKFYEWACFTAQQSAEKAVKALALKIGLNLWGHSIFEMIKILSGKIEIPEKIGEYAKLLDLYYIPPRYPNGFASGKPADYFTEKQALEALDAASNIIKFCEGILFKEGGDT</sequence>
<dbReference type="RefSeq" id="WP_072150431.1">
    <property type="nucleotide sequence ID" value="NZ_CZVH01000013.1"/>
</dbReference>
<dbReference type="Proteomes" id="UP000243065">
    <property type="component" value="Unassembled WGS sequence"/>
</dbReference>
<dbReference type="InterPro" id="IPR007842">
    <property type="entry name" value="HEPN_dom"/>
</dbReference>
<dbReference type="Gene3D" id="1.20.120.330">
    <property type="entry name" value="Nucleotidyltransferases domain 2"/>
    <property type="match status" value="1"/>
</dbReference>
<dbReference type="Pfam" id="PF05168">
    <property type="entry name" value="HEPN"/>
    <property type="match status" value="1"/>
</dbReference>
<dbReference type="SUPFAM" id="SSF81593">
    <property type="entry name" value="Nucleotidyltransferase substrate binding subunit/domain"/>
    <property type="match status" value="1"/>
</dbReference>
<evidence type="ECO:0000259" key="1">
    <source>
        <dbReference type="PROSITE" id="PS50910"/>
    </source>
</evidence>
<dbReference type="OrthoDB" id="9808176at2"/>
<evidence type="ECO:0000313" key="3">
    <source>
        <dbReference type="Proteomes" id="UP000243065"/>
    </source>
</evidence>
<dbReference type="AlphaFoldDB" id="A0A656D3E9"/>
<protein>
    <submittedName>
        <fullName evidence="2">HEPN domain-containing protein</fullName>
    </submittedName>
</protein>
<dbReference type="SMART" id="SM00748">
    <property type="entry name" value="HEPN"/>
    <property type="match status" value="1"/>
</dbReference>
<keyword evidence="3" id="KW-1185">Reference proteome</keyword>
<feature type="domain" description="HEPN" evidence="1">
    <location>
        <begin position="8"/>
        <end position="119"/>
    </location>
</feature>
<name>A0A656D3E9_KRYT1</name>